<evidence type="ECO:0000313" key="2">
    <source>
        <dbReference type="EMBL" id="GAD53856.1"/>
    </source>
</evidence>
<dbReference type="EMBL" id="BATA01000115">
    <property type="protein sequence ID" value="GAD53856.1"/>
    <property type="molecule type" value="Genomic_DNA"/>
</dbReference>
<dbReference type="AlphaFoldDB" id="U2YHC2"/>
<evidence type="ECO:0000313" key="3">
    <source>
        <dbReference type="Proteomes" id="UP000016986"/>
    </source>
</evidence>
<proteinExistence type="predicted"/>
<keyword evidence="3" id="KW-1185">Reference proteome</keyword>
<reference evidence="2 3" key="1">
    <citation type="submission" date="2013-09" db="EMBL/GenBank/DDBJ databases">
        <title>Whole genome sequencing of Halarchaeum acidiphilum strain MH1-52-1.</title>
        <authorList>
            <person name="Shimane Y."/>
            <person name="Minegishi H."/>
            <person name="Nishi S."/>
            <person name="Echigo A."/>
            <person name="Shuto A."/>
            <person name="Konishi M."/>
            <person name="Ito T."/>
            <person name="Ohkuma M."/>
            <person name="Ohta Y."/>
            <person name="Nagano Y."/>
            <person name="Tsubouchi T."/>
            <person name="Mori K."/>
            <person name="Usui K."/>
            <person name="Kamekura M."/>
            <person name="Usami R."/>
            <person name="Takaki Y."/>
            <person name="Hatada Y."/>
        </authorList>
    </citation>
    <scope>NUCLEOTIDE SEQUENCE [LARGE SCALE GENOMIC DNA]</scope>
    <source>
        <strain evidence="2 3">JCM 16109</strain>
    </source>
</reference>
<feature type="region of interest" description="Disordered" evidence="1">
    <location>
        <begin position="1"/>
        <end position="41"/>
    </location>
</feature>
<organism evidence="2 3">
    <name type="scientific">Halarchaeum acidiphilum MH1-52-1</name>
    <dbReference type="NCBI Taxonomy" id="1261545"/>
    <lineage>
        <taxon>Archaea</taxon>
        <taxon>Methanobacteriati</taxon>
        <taxon>Methanobacteriota</taxon>
        <taxon>Stenosarchaea group</taxon>
        <taxon>Halobacteria</taxon>
        <taxon>Halobacteriales</taxon>
        <taxon>Halobacteriaceae</taxon>
    </lineage>
</organism>
<comment type="caution">
    <text evidence="2">The sequence shown here is derived from an EMBL/GenBank/DDBJ whole genome shotgun (WGS) entry which is preliminary data.</text>
</comment>
<sequence length="41" mass="4586">MVDRERQNEVSASERRHRDGNGGDRIPVPEGRAPGVREDGK</sequence>
<dbReference type="Proteomes" id="UP000016986">
    <property type="component" value="Unassembled WGS sequence"/>
</dbReference>
<name>U2YHC2_9EURY</name>
<gene>
    <name evidence="2" type="ORF">MBEHAL_2616</name>
</gene>
<feature type="compositionally biased region" description="Basic and acidic residues" evidence="1">
    <location>
        <begin position="1"/>
        <end position="22"/>
    </location>
</feature>
<accession>U2YHC2</accession>
<protein>
    <submittedName>
        <fullName evidence="2">Uncharacterized protein</fullName>
    </submittedName>
</protein>
<evidence type="ECO:0000256" key="1">
    <source>
        <dbReference type="SAM" id="MobiDB-lite"/>
    </source>
</evidence>